<organism evidence="3 4">
    <name type="scientific">Orrella marina</name>
    <dbReference type="NCBI Taxonomy" id="2163011"/>
    <lineage>
        <taxon>Bacteria</taxon>
        <taxon>Pseudomonadati</taxon>
        <taxon>Pseudomonadota</taxon>
        <taxon>Betaproteobacteria</taxon>
        <taxon>Burkholderiales</taxon>
        <taxon>Alcaligenaceae</taxon>
        <taxon>Orrella</taxon>
    </lineage>
</organism>
<gene>
    <name evidence="3" type="ORF">DBV39_07815</name>
</gene>
<dbReference type="SMART" id="SM00062">
    <property type="entry name" value="PBPb"/>
    <property type="match status" value="1"/>
</dbReference>
<feature type="domain" description="Solute-binding protein family 3/N-terminal" evidence="2">
    <location>
        <begin position="14"/>
        <end position="234"/>
    </location>
</feature>
<reference evidence="3 4" key="1">
    <citation type="submission" date="2018-04" db="EMBL/GenBank/DDBJ databases">
        <title>Bordetella sp. HZ20 isolated from seawater.</title>
        <authorList>
            <person name="Sun C."/>
        </authorList>
    </citation>
    <scope>NUCLEOTIDE SEQUENCE [LARGE SCALE GENOMIC DNA]</scope>
    <source>
        <strain evidence="3 4">HZ20</strain>
    </source>
</reference>
<dbReference type="AlphaFoldDB" id="A0A2R4XIL0"/>
<dbReference type="RefSeq" id="WP_108621060.1">
    <property type="nucleotide sequence ID" value="NZ_CP028901.1"/>
</dbReference>
<name>A0A2R4XIL0_9BURK</name>
<dbReference type="PANTHER" id="PTHR35936">
    <property type="entry name" value="MEMBRANE-BOUND LYTIC MUREIN TRANSGLYCOSYLASE F"/>
    <property type="match status" value="1"/>
</dbReference>
<dbReference type="Gene3D" id="3.40.190.10">
    <property type="entry name" value="Periplasmic binding protein-like II"/>
    <property type="match status" value="2"/>
</dbReference>
<proteinExistence type="predicted"/>
<dbReference type="InterPro" id="IPR001638">
    <property type="entry name" value="Solute-binding_3/MltF_N"/>
</dbReference>
<dbReference type="PANTHER" id="PTHR35936:SF17">
    <property type="entry name" value="ARGININE-BINDING EXTRACELLULAR PROTEIN ARTP"/>
    <property type="match status" value="1"/>
</dbReference>
<evidence type="ECO:0000256" key="1">
    <source>
        <dbReference type="ARBA" id="ARBA00022729"/>
    </source>
</evidence>
<dbReference type="Proteomes" id="UP000244571">
    <property type="component" value="Chromosome"/>
</dbReference>
<dbReference type="KEGG" id="boz:DBV39_07815"/>
<accession>A0A2R4XIL0</accession>
<dbReference type="Pfam" id="PF00497">
    <property type="entry name" value="SBP_bac_3"/>
    <property type="match status" value="1"/>
</dbReference>
<evidence type="ECO:0000313" key="3">
    <source>
        <dbReference type="EMBL" id="AWB33631.1"/>
    </source>
</evidence>
<keyword evidence="1" id="KW-0732">Signal</keyword>
<dbReference type="CDD" id="cd13623">
    <property type="entry name" value="PBP2_AA_hypothetical"/>
    <property type="match status" value="1"/>
</dbReference>
<sequence>MDQDLVRQFAPTGVLRASINTGNAVLAKAIGPGQASGVSVDLATRLAQSLDIDIELVVFDKAAKSVEAVETGLADIGFFAIDPNRAEHIAFTNPYVLIEGAYVVREDSSIRSNEEVDTKGNRVVVGKGSAYDLYLSRSLKQAEIVRAETSQTVIKTFLDSGAQVAAGVRQQLQADLTHQTGLRMLDGRFMVIRQAMGMHKDRGSQAIQYLRHFIERVKAEGLLANALERHGISGAGIAPAQDPDIDPIAQSG</sequence>
<evidence type="ECO:0000313" key="4">
    <source>
        <dbReference type="Proteomes" id="UP000244571"/>
    </source>
</evidence>
<protein>
    <submittedName>
        <fullName evidence="3">ABC transporter substrate-binding protein</fullName>
    </submittedName>
</protein>
<evidence type="ECO:0000259" key="2">
    <source>
        <dbReference type="SMART" id="SM00062"/>
    </source>
</evidence>
<dbReference type="SUPFAM" id="SSF53850">
    <property type="entry name" value="Periplasmic binding protein-like II"/>
    <property type="match status" value="1"/>
</dbReference>
<dbReference type="OrthoDB" id="571173at2"/>
<dbReference type="EMBL" id="CP028901">
    <property type="protein sequence ID" value="AWB33631.1"/>
    <property type="molecule type" value="Genomic_DNA"/>
</dbReference>
<keyword evidence="4" id="KW-1185">Reference proteome</keyword>